<comment type="caution">
    <text evidence="2">The sequence shown here is derived from an EMBL/GenBank/DDBJ whole genome shotgun (WGS) entry which is preliminary data.</text>
</comment>
<accession>A0A0S8G5L6</accession>
<keyword evidence="1" id="KW-0732">Signal</keyword>
<sequence>MMKRAVLAICISLVLLPCLTVPDVVGSSGADVSLGTLEYIPPPDVTICFCSSYHLVGEEGFESYYLLPGTLDLTPYIGQKILVRGRAFTGICQGTLALPCDYLVVEKITAQSRWETTESNWGGIKKIYR</sequence>
<evidence type="ECO:0000313" key="2">
    <source>
        <dbReference type="EMBL" id="KPK67857.1"/>
    </source>
</evidence>
<dbReference type="EMBL" id="LJUI01000103">
    <property type="protein sequence ID" value="KPK67857.1"/>
    <property type="molecule type" value="Genomic_DNA"/>
</dbReference>
<gene>
    <name evidence="2" type="ORF">AMJ82_09680</name>
</gene>
<feature type="signal peptide" evidence="1">
    <location>
        <begin position="1"/>
        <end position="20"/>
    </location>
</feature>
<dbReference type="Proteomes" id="UP000051717">
    <property type="component" value="Unassembled WGS sequence"/>
</dbReference>
<dbReference type="AlphaFoldDB" id="A0A0S8G5L6"/>
<protein>
    <recommendedName>
        <fullName evidence="4">IPT/TIG domain-containing protein</fullName>
    </recommendedName>
</protein>
<reference evidence="2 3" key="1">
    <citation type="journal article" date="2015" name="Microbiome">
        <title>Genomic resolution of linkages in carbon, nitrogen, and sulfur cycling among widespread estuary sediment bacteria.</title>
        <authorList>
            <person name="Baker B.J."/>
            <person name="Lazar C.S."/>
            <person name="Teske A.P."/>
            <person name="Dick G.J."/>
        </authorList>
    </citation>
    <scope>NUCLEOTIDE SEQUENCE [LARGE SCALE GENOMIC DNA]</scope>
    <source>
        <strain evidence="2">SM23_40</strain>
    </source>
</reference>
<feature type="chain" id="PRO_5006646712" description="IPT/TIG domain-containing protein" evidence="1">
    <location>
        <begin position="21"/>
        <end position="129"/>
    </location>
</feature>
<evidence type="ECO:0000256" key="1">
    <source>
        <dbReference type="SAM" id="SignalP"/>
    </source>
</evidence>
<evidence type="ECO:0008006" key="4">
    <source>
        <dbReference type="Google" id="ProtNLM"/>
    </source>
</evidence>
<organism evidence="2 3">
    <name type="scientific">candidate division TA06 bacterium SM23_40</name>
    <dbReference type="NCBI Taxonomy" id="1703774"/>
    <lineage>
        <taxon>Bacteria</taxon>
        <taxon>Bacteria division TA06</taxon>
    </lineage>
</organism>
<name>A0A0S8G5L6_UNCT6</name>
<proteinExistence type="predicted"/>
<evidence type="ECO:0000313" key="3">
    <source>
        <dbReference type="Proteomes" id="UP000051717"/>
    </source>
</evidence>